<organism evidence="2 3">
    <name type="scientific">Paraphoma chrysanthemicola</name>
    <dbReference type="NCBI Taxonomy" id="798071"/>
    <lineage>
        <taxon>Eukaryota</taxon>
        <taxon>Fungi</taxon>
        <taxon>Dikarya</taxon>
        <taxon>Ascomycota</taxon>
        <taxon>Pezizomycotina</taxon>
        <taxon>Dothideomycetes</taxon>
        <taxon>Pleosporomycetidae</taxon>
        <taxon>Pleosporales</taxon>
        <taxon>Pleosporineae</taxon>
        <taxon>Phaeosphaeriaceae</taxon>
        <taxon>Paraphoma</taxon>
    </lineage>
</organism>
<proteinExistence type="predicted"/>
<protein>
    <submittedName>
        <fullName evidence="2">Heterokaryon incompatibility protein-domain-containing protein</fullName>
    </submittedName>
</protein>
<dbReference type="InterPro" id="IPR010730">
    <property type="entry name" value="HET"/>
</dbReference>
<dbReference type="EMBL" id="JAGMVJ010000022">
    <property type="protein sequence ID" value="KAH7073307.1"/>
    <property type="molecule type" value="Genomic_DNA"/>
</dbReference>
<accession>A0A8K0VTY3</accession>
<reference evidence="2" key="1">
    <citation type="journal article" date="2021" name="Nat. Commun.">
        <title>Genetic determinants of endophytism in the Arabidopsis root mycobiome.</title>
        <authorList>
            <person name="Mesny F."/>
            <person name="Miyauchi S."/>
            <person name="Thiergart T."/>
            <person name="Pickel B."/>
            <person name="Atanasova L."/>
            <person name="Karlsson M."/>
            <person name="Huettel B."/>
            <person name="Barry K.W."/>
            <person name="Haridas S."/>
            <person name="Chen C."/>
            <person name="Bauer D."/>
            <person name="Andreopoulos W."/>
            <person name="Pangilinan J."/>
            <person name="LaButti K."/>
            <person name="Riley R."/>
            <person name="Lipzen A."/>
            <person name="Clum A."/>
            <person name="Drula E."/>
            <person name="Henrissat B."/>
            <person name="Kohler A."/>
            <person name="Grigoriev I.V."/>
            <person name="Martin F.M."/>
            <person name="Hacquard S."/>
        </authorList>
    </citation>
    <scope>NUCLEOTIDE SEQUENCE</scope>
    <source>
        <strain evidence="2">MPI-SDFR-AT-0120</strain>
    </source>
</reference>
<evidence type="ECO:0000259" key="1">
    <source>
        <dbReference type="Pfam" id="PF06985"/>
    </source>
</evidence>
<name>A0A8K0VTY3_9PLEO</name>
<feature type="domain" description="Heterokaryon incompatibility" evidence="1">
    <location>
        <begin position="56"/>
        <end position="193"/>
    </location>
</feature>
<comment type="caution">
    <text evidence="2">The sequence shown here is derived from an EMBL/GenBank/DDBJ whole genome shotgun (WGS) entry which is preliminary data.</text>
</comment>
<dbReference type="Proteomes" id="UP000813461">
    <property type="component" value="Unassembled WGS sequence"/>
</dbReference>
<evidence type="ECO:0000313" key="2">
    <source>
        <dbReference type="EMBL" id="KAH7073307.1"/>
    </source>
</evidence>
<evidence type="ECO:0000313" key="3">
    <source>
        <dbReference type="Proteomes" id="UP000813461"/>
    </source>
</evidence>
<dbReference type="OrthoDB" id="2157530at2759"/>
<dbReference type="InterPro" id="IPR052895">
    <property type="entry name" value="HetReg/Transcr_Mod"/>
</dbReference>
<dbReference type="Pfam" id="PF06985">
    <property type="entry name" value="HET"/>
    <property type="match status" value="1"/>
</dbReference>
<keyword evidence="3" id="KW-1185">Reference proteome</keyword>
<gene>
    <name evidence="2" type="ORF">FB567DRAFT_453742</name>
</gene>
<sequence length="605" mass="68921">MLSVTSALTSSTTYEYTNLNYRLGQEIRLCILLPGGPDDPLKCEIIHVNLEDNPEFEAVSYTWAGEGGDASLSHSIYCNNDKILPITSNCDHVLRQFRMRGLRRRLWIDAICIDQSNVGERGHQVGLMGHIYTQAKSVRICIKDSWTSPDRLDYATLFQGLRSGYGIVNDMFLNAVKHLLSRRYFTRAWIIQEVVLARTVYLRVNADEVLLSPIAMDYLTTVATQYDYYLPGVLRVRWTLERMLFADIASCLHAGLEGQCTDPRDQIFAVLSFMDPRARALVSVDYSLQTILVYANAVTVVLICHQNLDILSEVSCGATDQWQSFPGLTLYQFSTFLQQKDDEIQLVLRSQWKTRSVRKRIRQFTEDKVGSWRSKVEVQVTDRLPSTPTITSGKALLSYLWLHFLATEPDIQDPWGWDIFPRLQVCAHYVDTVDGGFYSLGKDTPQSRCVRYSAEDDGSFRRDVSSQAVIDAFRPFFRHSETPVAADTSFLPQSFAESDTNLLDLEIFKQQIKGLDPDLICFTTTCSVGFALTDFLVGDEVWAIDGARAPFILRRTGDYTYRIVCECYLWAALELDYWNPGTKKGKWNKNRTAHGAQQTYSIEIH</sequence>
<dbReference type="AlphaFoldDB" id="A0A8K0VTY3"/>
<dbReference type="PANTHER" id="PTHR24148">
    <property type="entry name" value="ANKYRIN REPEAT DOMAIN-CONTAINING PROTEIN 39 HOMOLOG-RELATED"/>
    <property type="match status" value="1"/>
</dbReference>
<dbReference type="PANTHER" id="PTHR24148:SF73">
    <property type="entry name" value="HET DOMAIN PROTEIN (AFU_ORTHOLOGUE AFUA_8G01020)"/>
    <property type="match status" value="1"/>
</dbReference>